<dbReference type="KEGG" id="agh:M3I41_00445"/>
<protein>
    <recommendedName>
        <fullName evidence="4">Alpha/beta hydrolase</fullName>
    </recommendedName>
</protein>
<gene>
    <name evidence="2" type="ORF">M3I41_00445</name>
</gene>
<feature type="compositionally biased region" description="Pro residues" evidence="1">
    <location>
        <begin position="574"/>
        <end position="586"/>
    </location>
</feature>
<reference evidence="2" key="1">
    <citation type="submission" date="2022-05" db="EMBL/GenBank/DDBJ databases">
        <title>Using nanopore sequencing to obtain complete genomes from saliva samples.</title>
        <authorList>
            <person name="Baker J.L."/>
        </authorList>
    </citation>
    <scope>NUCLEOTIDE SEQUENCE</scope>
    <source>
        <strain evidence="2">JCVI-JB-Ag32</strain>
    </source>
</reference>
<dbReference type="Gene3D" id="3.40.50.1820">
    <property type="entry name" value="alpha/beta hydrolase"/>
    <property type="match status" value="1"/>
</dbReference>
<feature type="compositionally biased region" description="Low complexity" evidence="1">
    <location>
        <begin position="603"/>
        <end position="616"/>
    </location>
</feature>
<dbReference type="InterPro" id="IPR029058">
    <property type="entry name" value="AB_hydrolase_fold"/>
</dbReference>
<sequence length="644" mass="69124">MGDIVYVSGPDKNLHVDPQVLMRLKRQVMKVHSLLEQANNAYKVARTEPNPGVLELPRMPLQPPPLFPQPPPKRLSPELDAATTKALKTCISQCETNADALQVGYNLYTNAEIKAQASWKLEGLKRANPVSMAKHRRNNFLSEAAVRAKLHKYGLDNPQTLQKKLKALGIDIDLEDAKAIYQIVLLLVRSGYGGWLISEVPALITIYKASPSLGVFLQAAMVYAGAFLGPEAKLSLCGAKAQLTYGLAGGNKIYWRGKWVDPRELSDVEATNYYLAYLAGGKKNYRLTLISDSLRMDMPSPAMGPLSFSFKSAVGAELAAAVLAGIAKTTTGVGQTSQVKFKPLTGKYDGSVADTINYCDHINSSDPQTGAFSIIKTTYSDGTCSYQVILPGTQQWTAGKSNPQDLLTNLQANAGASDDYSQLVIAAMTKAGIKSTDPVCIYGHSQGGIVATNLTANAQVRARFNIVATATAGSPTGNSVIPSGTQYLSMENADDVVPSLDGKAPVSATNRTNVVTVHQGNDQHDQRVYARSAKQLPNEPGAQTFNRAWNQDAGKTVVSREQATFQIKRTPVAEPAPRPSPQPAPTPRQAAPSQPQATPPQAAPSQPQAHTQSQTALSQHTEPSRPSPQPSPNPNPDPNKPTPH</sequence>
<accession>A0A9E7DCF9</accession>
<name>A0A9E7DCF9_9ACTO</name>
<evidence type="ECO:0000256" key="1">
    <source>
        <dbReference type="SAM" id="MobiDB-lite"/>
    </source>
</evidence>
<organism evidence="2 3">
    <name type="scientific">Actinomyces graevenitzii</name>
    <dbReference type="NCBI Taxonomy" id="55565"/>
    <lineage>
        <taxon>Bacteria</taxon>
        <taxon>Bacillati</taxon>
        <taxon>Actinomycetota</taxon>
        <taxon>Actinomycetes</taxon>
        <taxon>Actinomycetales</taxon>
        <taxon>Actinomycetaceae</taxon>
        <taxon>Actinomyces</taxon>
    </lineage>
</organism>
<proteinExistence type="predicted"/>
<feature type="region of interest" description="Disordered" evidence="1">
    <location>
        <begin position="566"/>
        <end position="644"/>
    </location>
</feature>
<evidence type="ECO:0000313" key="2">
    <source>
        <dbReference type="EMBL" id="UQF79784.1"/>
    </source>
</evidence>
<dbReference type="EMBL" id="CP097095">
    <property type="protein sequence ID" value="UQF79784.1"/>
    <property type="molecule type" value="Genomic_DNA"/>
</dbReference>
<feature type="compositionally biased region" description="Pro residues" evidence="1">
    <location>
        <begin position="625"/>
        <end position="644"/>
    </location>
</feature>
<feature type="compositionally biased region" description="Low complexity" evidence="1">
    <location>
        <begin position="587"/>
        <end position="596"/>
    </location>
</feature>
<evidence type="ECO:0000313" key="3">
    <source>
        <dbReference type="Proteomes" id="UP000830236"/>
    </source>
</evidence>
<dbReference type="Proteomes" id="UP000830236">
    <property type="component" value="Chromosome"/>
</dbReference>
<dbReference type="SUPFAM" id="SSF53474">
    <property type="entry name" value="alpha/beta-Hydrolases"/>
    <property type="match status" value="1"/>
</dbReference>
<dbReference type="AlphaFoldDB" id="A0A9E7DCF9"/>
<evidence type="ECO:0008006" key="4">
    <source>
        <dbReference type="Google" id="ProtNLM"/>
    </source>
</evidence>